<dbReference type="AlphaFoldDB" id="A0A973WRL7"/>
<comment type="caution">
    <text evidence="1">The sequence shown here is derived from an EMBL/GenBank/DDBJ whole genome shotgun (WGS) entry which is preliminary data.</text>
</comment>
<organism evidence="1">
    <name type="scientific">Bradyrhizobium quebecense</name>
    <dbReference type="NCBI Taxonomy" id="2748629"/>
    <lineage>
        <taxon>Bacteria</taxon>
        <taxon>Pseudomonadati</taxon>
        <taxon>Pseudomonadota</taxon>
        <taxon>Alphaproteobacteria</taxon>
        <taxon>Hyphomicrobiales</taxon>
        <taxon>Nitrobacteraceae</taxon>
        <taxon>Bradyrhizobium</taxon>
    </lineage>
</organism>
<proteinExistence type="predicted"/>
<dbReference type="RefSeq" id="WP_176531551.1">
    <property type="nucleotide sequence ID" value="NZ_CP088022.1"/>
</dbReference>
<evidence type="ECO:0000313" key="1">
    <source>
        <dbReference type="EMBL" id="NVL07955.1"/>
    </source>
</evidence>
<gene>
    <name evidence="1" type="ORF">HU230_19830</name>
</gene>
<dbReference type="EMBL" id="JABWSX010000001">
    <property type="protein sequence ID" value="NVL07955.1"/>
    <property type="molecule type" value="Genomic_DNA"/>
</dbReference>
<protein>
    <submittedName>
        <fullName evidence="1">Uncharacterized protein</fullName>
    </submittedName>
</protein>
<sequence length="65" mass="6929">MTAAAPETVWVNVYRPLMGACGTVWASRELADQMAARNRIACVPVRVGESLGCTLFNMTREGAAG</sequence>
<reference evidence="1" key="1">
    <citation type="submission" date="2020-06" db="EMBL/GenBank/DDBJ databases">
        <title>Whole Genome Sequence of Bradyrhizobium sp. Strain 66S1MB.</title>
        <authorList>
            <person name="Bromfield E."/>
            <person name="Cloutier S."/>
        </authorList>
    </citation>
    <scope>NUCLEOTIDE SEQUENCE</scope>
    <source>
        <strain evidence="1">66S1MB</strain>
    </source>
</reference>
<name>A0A973WRL7_9BRAD</name>
<accession>A0A973WRL7</accession>